<dbReference type="EMBL" id="JASSZA010000017">
    <property type="protein sequence ID" value="KAK2090010.1"/>
    <property type="molecule type" value="Genomic_DNA"/>
</dbReference>
<comment type="subcellular location">
    <subcellularLocation>
        <location evidence="1">Membrane</location>
    </subcellularLocation>
</comment>
<evidence type="ECO:0000259" key="6">
    <source>
        <dbReference type="PROSITE" id="PS50856"/>
    </source>
</evidence>
<protein>
    <recommendedName>
        <fullName evidence="6">AMOP domain-containing protein</fullName>
    </recommendedName>
</protein>
<organism evidence="7 8">
    <name type="scientific">Saguinus oedipus</name>
    <name type="common">Cotton-top tamarin</name>
    <name type="synonym">Oedipomidas oedipus</name>
    <dbReference type="NCBI Taxonomy" id="9490"/>
    <lineage>
        <taxon>Eukaryota</taxon>
        <taxon>Metazoa</taxon>
        <taxon>Chordata</taxon>
        <taxon>Craniata</taxon>
        <taxon>Vertebrata</taxon>
        <taxon>Euteleostomi</taxon>
        <taxon>Mammalia</taxon>
        <taxon>Eutheria</taxon>
        <taxon>Euarchontoglires</taxon>
        <taxon>Primates</taxon>
        <taxon>Haplorrhini</taxon>
        <taxon>Platyrrhini</taxon>
        <taxon>Cebidae</taxon>
        <taxon>Callitrichinae</taxon>
        <taxon>Saguinus</taxon>
    </lineage>
</organism>
<dbReference type="PANTHER" id="PTHR13802">
    <property type="entry name" value="MUCIN 4-RELATED"/>
    <property type="match status" value="1"/>
</dbReference>
<dbReference type="Proteomes" id="UP001266305">
    <property type="component" value="Unassembled WGS sequence"/>
</dbReference>
<gene>
    <name evidence="7" type="ORF">P7K49_031266</name>
</gene>
<dbReference type="SMART" id="SM00723">
    <property type="entry name" value="AMOP"/>
    <property type="match status" value="1"/>
</dbReference>
<proteinExistence type="predicted"/>
<reference evidence="7 8" key="1">
    <citation type="submission" date="2023-05" db="EMBL/GenBank/DDBJ databases">
        <title>B98-5 Cell Line De Novo Hybrid Assembly: An Optical Mapping Approach.</title>
        <authorList>
            <person name="Kananen K."/>
            <person name="Auerbach J.A."/>
            <person name="Kautto E."/>
            <person name="Blachly J.S."/>
        </authorList>
    </citation>
    <scope>NUCLEOTIDE SEQUENCE [LARGE SCALE GENOMIC DNA]</scope>
    <source>
        <strain evidence="7">B95-8</strain>
        <tissue evidence="7">Cell line</tissue>
    </source>
</reference>
<feature type="domain" description="AMOP" evidence="6">
    <location>
        <begin position="1"/>
        <end position="217"/>
    </location>
</feature>
<evidence type="ECO:0000313" key="8">
    <source>
        <dbReference type="Proteomes" id="UP001266305"/>
    </source>
</evidence>
<dbReference type="PROSITE" id="PS50856">
    <property type="entry name" value="AMOP"/>
    <property type="match status" value="1"/>
</dbReference>
<evidence type="ECO:0000256" key="3">
    <source>
        <dbReference type="ARBA" id="ARBA00022989"/>
    </source>
</evidence>
<name>A0ABQ9TZU9_SAGOE</name>
<feature type="region of interest" description="Disordered" evidence="5">
    <location>
        <begin position="227"/>
        <end position="257"/>
    </location>
</feature>
<evidence type="ECO:0000256" key="2">
    <source>
        <dbReference type="ARBA" id="ARBA00022692"/>
    </source>
</evidence>
<dbReference type="PANTHER" id="PTHR13802:SF52">
    <property type="entry name" value="MUCIN-4"/>
    <property type="match status" value="1"/>
</dbReference>
<evidence type="ECO:0000256" key="4">
    <source>
        <dbReference type="ARBA" id="ARBA00023136"/>
    </source>
</evidence>
<comment type="caution">
    <text evidence="7">The sequence shown here is derived from an EMBL/GenBank/DDBJ whole genome shotgun (WGS) entry which is preliminary data.</text>
</comment>
<evidence type="ECO:0000313" key="7">
    <source>
        <dbReference type="EMBL" id="KAK2090010.1"/>
    </source>
</evidence>
<evidence type="ECO:0000256" key="5">
    <source>
        <dbReference type="SAM" id="MobiDB-lite"/>
    </source>
</evidence>
<sequence>MCLQWLRSQPQRPSWGWNQLSCPCSWQQGRWDLRFRPVSIGDTSFLSPTSPPTILSAHALSLSPETTPCLFPAHPWQPQPGPEHAWTCFRSLGPWQQAALQLHLLARRRVLQLRALGRASRRLARAESSAVRCPPMPAKETAPCPPHKVNERGHAEFQSHALASSTVLPCHALQLGSPGPRPPDSLLFSAAQELEPQSWCCRWNDKPYLCALYQQRRPRVGCAAYRPPRPGEAQIQAQAEHLGRGASGPPERHLDEE</sequence>
<keyword evidence="8" id="KW-1185">Reference proteome</keyword>
<keyword evidence="4" id="KW-0472">Membrane</keyword>
<dbReference type="InterPro" id="IPR005533">
    <property type="entry name" value="AMOP_dom"/>
</dbReference>
<keyword evidence="3" id="KW-1133">Transmembrane helix</keyword>
<accession>A0ABQ9TZU9</accession>
<evidence type="ECO:0000256" key="1">
    <source>
        <dbReference type="ARBA" id="ARBA00004370"/>
    </source>
</evidence>
<dbReference type="InterPro" id="IPR051495">
    <property type="entry name" value="Epithelial_Barrier/Signaling"/>
</dbReference>
<keyword evidence="2" id="KW-0812">Transmembrane</keyword>